<keyword evidence="2" id="KW-1185">Reference proteome</keyword>
<sequence>MVFTPLSAPLADAVALLTPDDHARIVEHIGPITHGDGNEDGTSVRAVRLNRAWVLRLARTASAPLARETGLLMEIAARLPPELRGLLPIPALA</sequence>
<dbReference type="AlphaFoldDB" id="A0A0F3IN67"/>
<feature type="non-terminal residue" evidence="1">
    <location>
        <position position="93"/>
    </location>
</feature>
<protein>
    <submittedName>
        <fullName evidence="1">Uncharacterized protein</fullName>
    </submittedName>
</protein>
<proteinExistence type="predicted"/>
<dbReference type="Proteomes" id="UP000033774">
    <property type="component" value="Unassembled WGS sequence"/>
</dbReference>
<gene>
    <name evidence="1" type="ORF">VZ95_19530</name>
</gene>
<evidence type="ECO:0000313" key="2">
    <source>
        <dbReference type="Proteomes" id="UP000033774"/>
    </source>
</evidence>
<evidence type="ECO:0000313" key="1">
    <source>
        <dbReference type="EMBL" id="KJV08166.1"/>
    </source>
</evidence>
<dbReference type="EMBL" id="LAJY01000751">
    <property type="protein sequence ID" value="KJV08166.1"/>
    <property type="molecule type" value="Genomic_DNA"/>
</dbReference>
<reference evidence="1 2" key="1">
    <citation type="submission" date="2015-03" db="EMBL/GenBank/DDBJ databases">
        <title>Draft genome sequence of Elstera litoralis.</title>
        <authorList>
            <person name="Rahalkar M.C."/>
            <person name="Dhakephalkar P.K."/>
            <person name="Pore S.D."/>
            <person name="Arora P."/>
            <person name="Kapse N.G."/>
            <person name="Pandit P.S."/>
        </authorList>
    </citation>
    <scope>NUCLEOTIDE SEQUENCE [LARGE SCALE GENOMIC DNA]</scope>
    <source>
        <strain evidence="1 2">Dia-1</strain>
    </source>
</reference>
<comment type="caution">
    <text evidence="1">The sequence shown here is derived from an EMBL/GenBank/DDBJ whole genome shotgun (WGS) entry which is preliminary data.</text>
</comment>
<name>A0A0F3IN67_9PROT</name>
<dbReference type="RefSeq" id="WP_045777353.1">
    <property type="nucleotide sequence ID" value="NZ_LAJY01000751.1"/>
</dbReference>
<organism evidence="1 2">
    <name type="scientific">Elstera litoralis</name>
    <dbReference type="NCBI Taxonomy" id="552518"/>
    <lineage>
        <taxon>Bacteria</taxon>
        <taxon>Pseudomonadati</taxon>
        <taxon>Pseudomonadota</taxon>
        <taxon>Alphaproteobacteria</taxon>
        <taxon>Rhodospirillales</taxon>
        <taxon>Rhodospirillaceae</taxon>
        <taxon>Elstera</taxon>
    </lineage>
</organism>
<accession>A0A0F3IN67</accession>